<dbReference type="PANTHER" id="PTHR48100">
    <property type="entry name" value="BROAD-SPECIFICITY PHOSPHATASE YOR283W-RELATED"/>
    <property type="match status" value="1"/>
</dbReference>
<dbReference type="InterPro" id="IPR050275">
    <property type="entry name" value="PGM_Phosphatase"/>
</dbReference>
<dbReference type="PANTHER" id="PTHR48100:SF1">
    <property type="entry name" value="HISTIDINE PHOSPHATASE FAMILY PROTEIN-RELATED"/>
    <property type="match status" value="1"/>
</dbReference>
<dbReference type="Pfam" id="PF00300">
    <property type="entry name" value="His_Phos_1"/>
    <property type="match status" value="1"/>
</dbReference>
<keyword evidence="4" id="KW-1185">Reference proteome</keyword>
<protein>
    <submittedName>
        <fullName evidence="3">Phosphoglycerate mutase domain protein</fullName>
    </submittedName>
</protein>
<dbReference type="Gene3D" id="3.40.50.1240">
    <property type="entry name" value="Phosphoglycerate mutase-like"/>
    <property type="match status" value="1"/>
</dbReference>
<name>F7NPY2_9FIRM</name>
<feature type="active site" description="Proton donor/acceptor" evidence="1">
    <location>
        <position position="82"/>
    </location>
</feature>
<dbReference type="GO" id="GO:0016791">
    <property type="term" value="F:phosphatase activity"/>
    <property type="evidence" value="ECO:0007669"/>
    <property type="project" value="TreeGrafter"/>
</dbReference>
<dbReference type="SUPFAM" id="SSF53254">
    <property type="entry name" value="Phosphoglycerate mutase-like"/>
    <property type="match status" value="1"/>
</dbReference>
<organism evidence="3 4">
    <name type="scientific">Acetonema longum DSM 6540</name>
    <dbReference type="NCBI Taxonomy" id="1009370"/>
    <lineage>
        <taxon>Bacteria</taxon>
        <taxon>Bacillati</taxon>
        <taxon>Bacillota</taxon>
        <taxon>Negativicutes</taxon>
        <taxon>Acetonemataceae</taxon>
        <taxon>Acetonema</taxon>
    </lineage>
</organism>
<feature type="binding site" evidence="2">
    <location>
        <begin position="8"/>
        <end position="15"/>
    </location>
    <ligand>
        <name>substrate</name>
    </ligand>
</feature>
<dbReference type="InterPro" id="IPR013078">
    <property type="entry name" value="His_Pase_superF_clade-1"/>
</dbReference>
<dbReference type="EMBL" id="AFGF01000269">
    <property type="protein sequence ID" value="EGO61973.1"/>
    <property type="molecule type" value="Genomic_DNA"/>
</dbReference>
<accession>F7NPY2</accession>
<gene>
    <name evidence="3" type="ORF">ALO_20897</name>
</gene>
<feature type="binding site" evidence="2">
    <location>
        <position position="58"/>
    </location>
    <ligand>
        <name>substrate</name>
    </ligand>
</feature>
<dbReference type="AlphaFoldDB" id="F7NPY2"/>
<dbReference type="InterPro" id="IPR029033">
    <property type="entry name" value="His_PPase_superfam"/>
</dbReference>
<comment type="caution">
    <text evidence="3">The sequence shown here is derived from an EMBL/GenBank/DDBJ whole genome shotgun (WGS) entry which is preliminary data.</text>
</comment>
<evidence type="ECO:0000313" key="3">
    <source>
        <dbReference type="EMBL" id="EGO61973.1"/>
    </source>
</evidence>
<dbReference type="CDD" id="cd07067">
    <property type="entry name" value="HP_PGM_like"/>
    <property type="match status" value="1"/>
</dbReference>
<sequence>MTRIIFVRHGQTLWNQELKYQGHTDISLTDQGIRQADLVAKRLSREKVVAIYSSDLSRAFLTAERIAGQFGLPVASFAQLREFWFGDWEGLTYEQIQKRWPDEAEQFVNSPGHVQIPGGETYTEVQERMEQLVLELVKKHDGQTIIIVSHGAAIRAVLCAALHMPLDYVGAIRQDNTAVNIVEYYGEQAIVTLVNDIHHLNAAE</sequence>
<evidence type="ECO:0000256" key="2">
    <source>
        <dbReference type="PIRSR" id="PIRSR613078-2"/>
    </source>
</evidence>
<feature type="active site" description="Tele-phosphohistidine intermediate" evidence="1">
    <location>
        <position position="9"/>
    </location>
</feature>
<dbReference type="RefSeq" id="WP_004099738.1">
    <property type="nucleotide sequence ID" value="NZ_AFGF01000269.1"/>
</dbReference>
<dbReference type="SMART" id="SM00855">
    <property type="entry name" value="PGAM"/>
    <property type="match status" value="1"/>
</dbReference>
<evidence type="ECO:0000256" key="1">
    <source>
        <dbReference type="PIRSR" id="PIRSR613078-1"/>
    </source>
</evidence>
<evidence type="ECO:0000313" key="4">
    <source>
        <dbReference type="Proteomes" id="UP000003240"/>
    </source>
</evidence>
<dbReference type="Proteomes" id="UP000003240">
    <property type="component" value="Unassembled WGS sequence"/>
</dbReference>
<dbReference type="OrthoDB" id="9781415at2"/>
<dbReference type="PIRSF" id="PIRSF000709">
    <property type="entry name" value="6PFK_2-Ptase"/>
    <property type="match status" value="1"/>
</dbReference>
<dbReference type="eggNOG" id="COG0406">
    <property type="taxonomic scope" value="Bacteria"/>
</dbReference>
<reference evidence="3 4" key="1">
    <citation type="journal article" date="2011" name="EMBO J.">
        <title>Structural diversity of bacterial flagellar motors.</title>
        <authorList>
            <person name="Chen S."/>
            <person name="Beeby M."/>
            <person name="Murphy G.E."/>
            <person name="Leadbetter J.R."/>
            <person name="Hendrixson D.R."/>
            <person name="Briegel A."/>
            <person name="Li Z."/>
            <person name="Shi J."/>
            <person name="Tocheva E.I."/>
            <person name="Muller A."/>
            <person name="Dobro M.J."/>
            <person name="Jensen G.J."/>
        </authorList>
    </citation>
    <scope>NUCLEOTIDE SEQUENCE [LARGE SCALE GENOMIC DNA]</scope>
    <source>
        <strain evidence="3 4">DSM 6540</strain>
    </source>
</reference>
<proteinExistence type="predicted"/>
<dbReference type="GO" id="GO:0005737">
    <property type="term" value="C:cytoplasm"/>
    <property type="evidence" value="ECO:0007669"/>
    <property type="project" value="TreeGrafter"/>
</dbReference>
<dbReference type="STRING" id="1009370.ALO_20897"/>